<evidence type="ECO:0000256" key="6">
    <source>
        <dbReference type="ARBA" id="ARBA00038076"/>
    </source>
</evidence>
<protein>
    <submittedName>
        <fullName evidence="9">Membrane protein</fullName>
    </submittedName>
</protein>
<keyword evidence="10" id="KW-1185">Reference proteome</keyword>
<evidence type="ECO:0000256" key="2">
    <source>
        <dbReference type="ARBA" id="ARBA00022475"/>
    </source>
</evidence>
<evidence type="ECO:0000313" key="9">
    <source>
        <dbReference type="EMBL" id="GID74376.1"/>
    </source>
</evidence>
<feature type="transmembrane region" description="Helical" evidence="7">
    <location>
        <begin position="627"/>
        <end position="651"/>
    </location>
</feature>
<evidence type="ECO:0000256" key="7">
    <source>
        <dbReference type="SAM" id="Phobius"/>
    </source>
</evidence>
<name>A0ABQ3Y2Z4_9ACTN</name>
<feature type="domain" description="ABC3 transporter permease C-terminal" evidence="8">
    <location>
        <begin position="631"/>
        <end position="739"/>
    </location>
</feature>
<keyword evidence="3 7" id="KW-0812">Transmembrane</keyword>
<dbReference type="Pfam" id="PF02687">
    <property type="entry name" value="FtsX"/>
    <property type="match status" value="2"/>
</dbReference>
<evidence type="ECO:0000256" key="4">
    <source>
        <dbReference type="ARBA" id="ARBA00022989"/>
    </source>
</evidence>
<dbReference type="EMBL" id="BOMI01000058">
    <property type="protein sequence ID" value="GID74376.1"/>
    <property type="molecule type" value="Genomic_DNA"/>
</dbReference>
<feature type="transmembrane region" description="Helical" evidence="7">
    <location>
        <begin position="672"/>
        <end position="698"/>
    </location>
</feature>
<evidence type="ECO:0000259" key="8">
    <source>
        <dbReference type="Pfam" id="PF02687"/>
    </source>
</evidence>
<feature type="transmembrane region" description="Helical" evidence="7">
    <location>
        <begin position="456"/>
        <end position="477"/>
    </location>
</feature>
<dbReference type="PANTHER" id="PTHR30572">
    <property type="entry name" value="MEMBRANE COMPONENT OF TRANSPORTER-RELATED"/>
    <property type="match status" value="1"/>
</dbReference>
<feature type="transmembrane region" description="Helical" evidence="7">
    <location>
        <begin position="279"/>
        <end position="302"/>
    </location>
</feature>
<proteinExistence type="inferred from homology"/>
<dbReference type="PANTHER" id="PTHR30572:SF4">
    <property type="entry name" value="ABC TRANSPORTER PERMEASE YTRF"/>
    <property type="match status" value="1"/>
</dbReference>
<feature type="transmembrane region" description="Helical" evidence="7">
    <location>
        <begin position="396"/>
        <end position="423"/>
    </location>
</feature>
<sequence>MLSRFSAVGVGGDRKGTFLAVLLGTTIVTTFLLLLTSGQPRVPDRLAAFEAVVTSPAAANRADEFAEPVPWSAEAVRSLIERLRTVPGVDRVAVDRRFYAQPLLDGQPVADSTAGYAWLGDDPPGSGEVIVNRSLGVPVGAPLTLLTAAGPTTWQVSGHTGWPGVYFSEPDAARLAPGVRALGLSGSPSMEAVRAVVGPAGLVSTGDARGVAEPRSDARTRWIGMQVLTATTALGGFACVFLIASTSAYAVDQRRREIGLLRAVGATPRQVRSMLHRAALLLGLLAAPVGVLLGALTALALARFLVGAGLEPHGYAVRWQPWVLAAALATGPLISVAGAALAARRAARVGPMEALRVAEAEPRAMSRGRWIAGLTAAGAAVAAGVSAASASDMQDVGTYALLGAMALVAAAALLAPAVVPALIRLLLGPWSGITALLARESAHAAVRRTASTAAPVLFTVAFAVFVTGTVQTSAAAWQTRRANTIGAETLLVPDGTPGLPDSTAGRAPLDTTVYVAGKALPVIGADTVDRGTALVSAQAAERYGPSVSVTFADGRRETVRVAGTAPPGPLIADLVLHRDTVRQHDPSALAPAVYPVPPGPVPAGARTADPGALARQADAEDDRLIRVFTMLLLAVSAGSGALAVANTLLMTARRRGPDHRVLWLTGASRAQVLRAVALETTLVVAIGSLLGGGAGLLAVAGSARSLGAQIGDHVPVAFSWPTIGASVACCLVVGLIASLWRPATTTNRDG</sequence>
<feature type="transmembrane region" description="Helical" evidence="7">
    <location>
        <begin position="16"/>
        <end position="35"/>
    </location>
</feature>
<comment type="similarity">
    <text evidence="6">Belongs to the ABC-4 integral membrane protein family.</text>
</comment>
<keyword evidence="5 7" id="KW-0472">Membrane</keyword>
<keyword evidence="4 7" id="KW-1133">Transmembrane helix</keyword>
<evidence type="ECO:0000313" key="10">
    <source>
        <dbReference type="Proteomes" id="UP000609879"/>
    </source>
</evidence>
<feature type="domain" description="ABC3 transporter permease C-terminal" evidence="8">
    <location>
        <begin position="236"/>
        <end position="350"/>
    </location>
</feature>
<feature type="transmembrane region" description="Helical" evidence="7">
    <location>
        <begin position="718"/>
        <end position="740"/>
    </location>
</feature>
<gene>
    <name evidence="9" type="ORF">Ade02nite_30170</name>
</gene>
<comment type="subcellular location">
    <subcellularLocation>
        <location evidence="1">Cell membrane</location>
        <topology evidence="1">Multi-pass membrane protein</topology>
    </subcellularLocation>
</comment>
<dbReference type="InterPro" id="IPR003838">
    <property type="entry name" value="ABC3_permease_C"/>
</dbReference>
<dbReference type="InterPro" id="IPR050250">
    <property type="entry name" value="Macrolide_Exporter_MacB"/>
</dbReference>
<evidence type="ECO:0000256" key="5">
    <source>
        <dbReference type="ARBA" id="ARBA00023136"/>
    </source>
</evidence>
<evidence type="ECO:0000256" key="1">
    <source>
        <dbReference type="ARBA" id="ARBA00004651"/>
    </source>
</evidence>
<evidence type="ECO:0000256" key="3">
    <source>
        <dbReference type="ARBA" id="ARBA00022692"/>
    </source>
</evidence>
<dbReference type="RefSeq" id="WP_203762611.1">
    <property type="nucleotide sequence ID" value="NZ_BAAABO010000006.1"/>
</dbReference>
<dbReference type="Proteomes" id="UP000609879">
    <property type="component" value="Unassembled WGS sequence"/>
</dbReference>
<comment type="caution">
    <text evidence="9">The sequence shown here is derived from an EMBL/GenBank/DDBJ whole genome shotgun (WGS) entry which is preliminary data.</text>
</comment>
<accession>A0ABQ3Y2Z4</accession>
<feature type="transmembrane region" description="Helical" evidence="7">
    <location>
        <begin position="322"/>
        <end position="343"/>
    </location>
</feature>
<keyword evidence="2" id="KW-1003">Cell membrane</keyword>
<feature type="transmembrane region" description="Helical" evidence="7">
    <location>
        <begin position="370"/>
        <end position="390"/>
    </location>
</feature>
<organism evidence="9 10">
    <name type="scientific">Paractinoplanes deccanensis</name>
    <dbReference type="NCBI Taxonomy" id="113561"/>
    <lineage>
        <taxon>Bacteria</taxon>
        <taxon>Bacillati</taxon>
        <taxon>Actinomycetota</taxon>
        <taxon>Actinomycetes</taxon>
        <taxon>Micromonosporales</taxon>
        <taxon>Micromonosporaceae</taxon>
        <taxon>Paractinoplanes</taxon>
    </lineage>
</organism>
<reference evidence="9 10" key="1">
    <citation type="submission" date="2021-01" db="EMBL/GenBank/DDBJ databases">
        <title>Whole genome shotgun sequence of Actinoplanes deccanensis NBRC 13994.</title>
        <authorList>
            <person name="Komaki H."/>
            <person name="Tamura T."/>
        </authorList>
    </citation>
    <scope>NUCLEOTIDE SEQUENCE [LARGE SCALE GENOMIC DNA]</scope>
    <source>
        <strain evidence="9 10">NBRC 13994</strain>
    </source>
</reference>